<dbReference type="PANTHER" id="PTHR34773:SF1">
    <property type="entry name" value="FLAGELLAR SECRETION CHAPERONE FLIS"/>
    <property type="match status" value="1"/>
</dbReference>
<evidence type="ECO:0000256" key="6">
    <source>
        <dbReference type="PIRNR" id="PIRNR039090"/>
    </source>
</evidence>
<dbReference type="NCBIfam" id="TIGR00208">
    <property type="entry name" value="fliS"/>
    <property type="match status" value="1"/>
</dbReference>
<evidence type="ECO:0000256" key="4">
    <source>
        <dbReference type="ARBA" id="ARBA00022795"/>
    </source>
</evidence>
<dbReference type="InterPro" id="IPR036584">
    <property type="entry name" value="FliS_sf"/>
</dbReference>
<comment type="caution">
    <text evidence="7">The sequence shown here is derived from an EMBL/GenBank/DDBJ whole genome shotgun (WGS) entry which is preliminary data.</text>
</comment>
<dbReference type="Proteomes" id="UP001433638">
    <property type="component" value="Unassembled WGS sequence"/>
</dbReference>
<dbReference type="PANTHER" id="PTHR34773">
    <property type="entry name" value="FLAGELLAR SECRETION CHAPERONE FLIS"/>
    <property type="match status" value="1"/>
</dbReference>
<keyword evidence="3 6" id="KW-0963">Cytoplasm</keyword>
<evidence type="ECO:0000256" key="1">
    <source>
        <dbReference type="ARBA" id="ARBA00004514"/>
    </source>
</evidence>
<dbReference type="SUPFAM" id="SSF101116">
    <property type="entry name" value="Flagellar export chaperone FliS"/>
    <property type="match status" value="1"/>
</dbReference>
<keyword evidence="7" id="KW-0969">Cilium</keyword>
<name>A0ABV1M7M4_9NEIS</name>
<evidence type="ECO:0000256" key="5">
    <source>
        <dbReference type="ARBA" id="ARBA00023186"/>
    </source>
</evidence>
<protein>
    <recommendedName>
        <fullName evidence="6">Flagellar secretion chaperone FliS</fullName>
    </recommendedName>
</protein>
<proteinExistence type="inferred from homology"/>
<dbReference type="CDD" id="cd16098">
    <property type="entry name" value="FliS"/>
    <property type="match status" value="1"/>
</dbReference>
<dbReference type="InterPro" id="IPR003713">
    <property type="entry name" value="FliS"/>
</dbReference>
<evidence type="ECO:0000256" key="3">
    <source>
        <dbReference type="ARBA" id="ARBA00022490"/>
    </source>
</evidence>
<gene>
    <name evidence="7" type="primary">fliS</name>
    <name evidence="7" type="ORF">ABNW52_15640</name>
</gene>
<dbReference type="Pfam" id="PF02561">
    <property type="entry name" value="FliS"/>
    <property type="match status" value="1"/>
</dbReference>
<keyword evidence="4 6" id="KW-1005">Bacterial flagellum biogenesis</keyword>
<keyword evidence="7" id="KW-0966">Cell projection</keyword>
<keyword evidence="5" id="KW-0143">Chaperone</keyword>
<organism evidence="7 8">
    <name type="scientific">Vogesella oryzagri</name>
    <dbReference type="NCBI Taxonomy" id="3160864"/>
    <lineage>
        <taxon>Bacteria</taxon>
        <taxon>Pseudomonadati</taxon>
        <taxon>Pseudomonadota</taxon>
        <taxon>Betaproteobacteria</taxon>
        <taxon>Neisseriales</taxon>
        <taxon>Chromobacteriaceae</taxon>
        <taxon>Vogesella</taxon>
    </lineage>
</organism>
<evidence type="ECO:0000313" key="7">
    <source>
        <dbReference type="EMBL" id="MEQ6292046.1"/>
    </source>
</evidence>
<comment type="subcellular location">
    <subcellularLocation>
        <location evidence="1 6">Cytoplasm</location>
        <location evidence="1 6">Cytosol</location>
    </subcellularLocation>
</comment>
<dbReference type="RefSeq" id="WP_349589756.1">
    <property type="nucleotide sequence ID" value="NZ_JBEFLD010000008.1"/>
</dbReference>
<keyword evidence="8" id="KW-1185">Reference proteome</keyword>
<sequence length="129" mass="14150">MLDYEGYRSYHAVNLDAQTANASPVQLVLVLMNGLLEEMARARAHIEHKRFEAKGSSINKCIDILNGLSSALEMDTGGEVVANLARLYDYCAWRLNEAGLKLDTAMIDEVTKLVATLKGGWHQVEAANG</sequence>
<keyword evidence="7" id="KW-0282">Flagellum</keyword>
<dbReference type="PIRSF" id="PIRSF039090">
    <property type="entry name" value="Flis"/>
    <property type="match status" value="1"/>
</dbReference>
<dbReference type="EMBL" id="JBEFLD010000008">
    <property type="protein sequence ID" value="MEQ6292046.1"/>
    <property type="molecule type" value="Genomic_DNA"/>
</dbReference>
<evidence type="ECO:0000313" key="8">
    <source>
        <dbReference type="Proteomes" id="UP001433638"/>
    </source>
</evidence>
<dbReference type="Gene3D" id="1.20.120.340">
    <property type="entry name" value="Flagellar protein FliS"/>
    <property type="match status" value="1"/>
</dbReference>
<reference evidence="7" key="1">
    <citation type="submission" date="2024-06" db="EMBL/GenBank/DDBJ databases">
        <title>Genome sequence of Vogesella sp. MAHUQ-64.</title>
        <authorList>
            <person name="Huq M.A."/>
        </authorList>
    </citation>
    <scope>NUCLEOTIDE SEQUENCE</scope>
    <source>
        <strain evidence="7">MAHUQ-64</strain>
    </source>
</reference>
<accession>A0ABV1M7M4</accession>
<evidence type="ECO:0000256" key="2">
    <source>
        <dbReference type="ARBA" id="ARBA00008787"/>
    </source>
</evidence>
<comment type="similarity">
    <text evidence="2 6">Belongs to the FliS family.</text>
</comment>